<keyword evidence="2" id="KW-1185">Reference proteome</keyword>
<dbReference type="RefSeq" id="XP_001876079.1">
    <property type="nucleotide sequence ID" value="XM_001876044.1"/>
</dbReference>
<dbReference type="GeneID" id="6071461"/>
<gene>
    <name evidence="1" type="ORF">LACBIDRAFT_308672</name>
</gene>
<dbReference type="EMBL" id="DS547093">
    <property type="protein sequence ID" value="EDR13581.1"/>
    <property type="molecule type" value="Genomic_DNA"/>
</dbReference>
<dbReference type="AlphaFoldDB" id="B0CWX2"/>
<evidence type="ECO:0000313" key="2">
    <source>
        <dbReference type="Proteomes" id="UP000001194"/>
    </source>
</evidence>
<reference evidence="1 2" key="1">
    <citation type="journal article" date="2008" name="Nature">
        <title>The genome of Laccaria bicolor provides insights into mycorrhizal symbiosis.</title>
        <authorList>
            <person name="Martin F."/>
            <person name="Aerts A."/>
            <person name="Ahren D."/>
            <person name="Brun A."/>
            <person name="Danchin E.G.J."/>
            <person name="Duchaussoy F."/>
            <person name="Gibon J."/>
            <person name="Kohler A."/>
            <person name="Lindquist E."/>
            <person name="Pereda V."/>
            <person name="Salamov A."/>
            <person name="Shapiro H.J."/>
            <person name="Wuyts J."/>
            <person name="Blaudez D."/>
            <person name="Buee M."/>
            <person name="Brokstein P."/>
            <person name="Canbaeck B."/>
            <person name="Cohen D."/>
            <person name="Courty P.E."/>
            <person name="Coutinho P.M."/>
            <person name="Delaruelle C."/>
            <person name="Detter J.C."/>
            <person name="Deveau A."/>
            <person name="DiFazio S."/>
            <person name="Duplessis S."/>
            <person name="Fraissinet-Tachet L."/>
            <person name="Lucic E."/>
            <person name="Frey-Klett P."/>
            <person name="Fourrey C."/>
            <person name="Feussner I."/>
            <person name="Gay G."/>
            <person name="Grimwood J."/>
            <person name="Hoegger P.J."/>
            <person name="Jain P."/>
            <person name="Kilaru S."/>
            <person name="Labbe J."/>
            <person name="Lin Y.C."/>
            <person name="Legue V."/>
            <person name="Le Tacon F."/>
            <person name="Marmeisse R."/>
            <person name="Melayah D."/>
            <person name="Montanini B."/>
            <person name="Muratet M."/>
            <person name="Nehls U."/>
            <person name="Niculita-Hirzel H."/>
            <person name="Oudot-Le Secq M.P."/>
            <person name="Peter M."/>
            <person name="Quesneville H."/>
            <person name="Rajashekar B."/>
            <person name="Reich M."/>
            <person name="Rouhier N."/>
            <person name="Schmutz J."/>
            <person name="Yin T."/>
            <person name="Chalot M."/>
            <person name="Henrissat B."/>
            <person name="Kuees U."/>
            <person name="Lucas S."/>
            <person name="Van de Peer Y."/>
            <person name="Podila G.K."/>
            <person name="Polle A."/>
            <person name="Pukkila P.J."/>
            <person name="Richardson P.M."/>
            <person name="Rouze P."/>
            <person name="Sanders I.R."/>
            <person name="Stajich J.E."/>
            <person name="Tunlid A."/>
            <person name="Tuskan G."/>
            <person name="Grigoriev I.V."/>
        </authorList>
    </citation>
    <scope>NUCLEOTIDE SEQUENCE [LARGE SCALE GENOMIC DNA]</scope>
    <source>
        <strain evidence="2">S238N-H82 / ATCC MYA-4686</strain>
    </source>
</reference>
<protein>
    <submittedName>
        <fullName evidence="1">Predicted protein</fullName>
    </submittedName>
</protein>
<evidence type="ECO:0000313" key="1">
    <source>
        <dbReference type="EMBL" id="EDR13581.1"/>
    </source>
</evidence>
<dbReference type="OrthoDB" id="10546041at2759"/>
<dbReference type="KEGG" id="lbc:LACBIDRAFT_308672"/>
<accession>B0CWX2</accession>
<sequence>MPPNIYMVVNGEGKSLYCAEEICTTSCHYPRQALTPPDLLNLITSLSWITSLCAMG</sequence>
<proteinExistence type="predicted"/>
<dbReference type="InParanoid" id="B0CWX2"/>
<dbReference type="Proteomes" id="UP000001194">
    <property type="component" value="Unassembled WGS sequence"/>
</dbReference>
<organism evidence="2">
    <name type="scientific">Laccaria bicolor (strain S238N-H82 / ATCC MYA-4686)</name>
    <name type="common">Bicoloured deceiver</name>
    <name type="synonym">Laccaria laccata var. bicolor</name>
    <dbReference type="NCBI Taxonomy" id="486041"/>
    <lineage>
        <taxon>Eukaryota</taxon>
        <taxon>Fungi</taxon>
        <taxon>Dikarya</taxon>
        <taxon>Basidiomycota</taxon>
        <taxon>Agaricomycotina</taxon>
        <taxon>Agaricomycetes</taxon>
        <taxon>Agaricomycetidae</taxon>
        <taxon>Agaricales</taxon>
        <taxon>Agaricineae</taxon>
        <taxon>Hydnangiaceae</taxon>
        <taxon>Laccaria</taxon>
    </lineage>
</organism>
<dbReference type="HOGENOM" id="CLU_3014558_0_0_1"/>
<name>B0CWX2_LACBS</name>